<dbReference type="GO" id="GO:0003700">
    <property type="term" value="F:DNA-binding transcription factor activity"/>
    <property type="evidence" value="ECO:0007669"/>
    <property type="project" value="TreeGrafter"/>
</dbReference>
<evidence type="ECO:0000313" key="6">
    <source>
        <dbReference type="EMBL" id="OHT25436.1"/>
    </source>
</evidence>
<evidence type="ECO:0000256" key="1">
    <source>
        <dbReference type="ARBA" id="ARBA00023015"/>
    </source>
</evidence>
<name>A0A1S1HVN4_PROST</name>
<dbReference type="SUPFAM" id="SSF46785">
    <property type="entry name" value="Winged helix' DNA-binding domain"/>
    <property type="match status" value="1"/>
</dbReference>
<sequence length="259" mass="29058">MLSSTCKYLIPGLEKGLQLLLLLAQQHRELTFAEILRLVDIPKATAYRAIQTLVHLDFIEQHPRTGAFSLGRKVLSLGLGYIASLDLTQLGQPIIEQLRDRSQCNSHLVIRDGRDIIYIARVSGAESKINHVTVGTRLLAHRTSLGRMLLSGLSRAEFDELYPDDELPDDAGSKQVFWNMIQADRLRGYVIGESFYRRGISSIVYPVYNRDSGVEAVISIMMPMDSIPAQERQRLQNEVRSAAQKLTEFLGGMTSMKAI</sequence>
<accession>A0A1S1HVN4</accession>
<protein>
    <submittedName>
        <fullName evidence="6">IclR family transcriptional regulator</fullName>
    </submittedName>
</protein>
<keyword evidence="3" id="KW-0804">Transcription</keyword>
<dbReference type="Pfam" id="PF01614">
    <property type="entry name" value="IclR_C"/>
    <property type="match status" value="1"/>
</dbReference>
<evidence type="ECO:0000259" key="5">
    <source>
        <dbReference type="PROSITE" id="PS51078"/>
    </source>
</evidence>
<evidence type="ECO:0000313" key="7">
    <source>
        <dbReference type="Proteomes" id="UP000179588"/>
    </source>
</evidence>
<dbReference type="PANTHER" id="PTHR30136">
    <property type="entry name" value="HELIX-TURN-HELIX TRANSCRIPTIONAL REGULATOR, ICLR FAMILY"/>
    <property type="match status" value="1"/>
</dbReference>
<evidence type="ECO:0000256" key="3">
    <source>
        <dbReference type="ARBA" id="ARBA00023163"/>
    </source>
</evidence>
<reference evidence="6 7" key="1">
    <citation type="submission" date="2016-03" db="EMBL/GenBank/DDBJ databases">
        <title>Genome sequence of Providencia stuartii strain, isolated from the salivary glands of larval Lucilia sericata.</title>
        <authorList>
            <person name="Yuan Y."/>
            <person name="Zhang Y."/>
            <person name="Fu S."/>
            <person name="Crippen T.L."/>
            <person name="Visi D."/>
            <person name="Benbow M.E."/>
            <person name="Allen M."/>
            <person name="Tomberlin J.K."/>
            <person name="Sze S.-H."/>
            <person name="Tarone A.M."/>
        </authorList>
    </citation>
    <scope>NUCLEOTIDE SEQUENCE [LARGE SCALE GENOMIC DNA]</scope>
    <source>
        <strain evidence="6 7">Crippen</strain>
    </source>
</reference>
<dbReference type="SUPFAM" id="SSF55781">
    <property type="entry name" value="GAF domain-like"/>
    <property type="match status" value="1"/>
</dbReference>
<dbReference type="Proteomes" id="UP000179588">
    <property type="component" value="Unassembled WGS sequence"/>
</dbReference>
<dbReference type="InterPro" id="IPR036388">
    <property type="entry name" value="WH-like_DNA-bd_sf"/>
</dbReference>
<dbReference type="InterPro" id="IPR014757">
    <property type="entry name" value="Tscrpt_reg_IclR_C"/>
</dbReference>
<gene>
    <name evidence="6" type="ORF">A3Q29_14115</name>
</gene>
<dbReference type="PROSITE" id="PS51077">
    <property type="entry name" value="HTH_ICLR"/>
    <property type="match status" value="1"/>
</dbReference>
<dbReference type="InterPro" id="IPR005471">
    <property type="entry name" value="Tscrpt_reg_IclR_N"/>
</dbReference>
<proteinExistence type="predicted"/>
<dbReference type="InterPro" id="IPR029016">
    <property type="entry name" value="GAF-like_dom_sf"/>
</dbReference>
<dbReference type="Pfam" id="PF09339">
    <property type="entry name" value="HTH_IclR"/>
    <property type="match status" value="1"/>
</dbReference>
<evidence type="ECO:0000259" key="4">
    <source>
        <dbReference type="PROSITE" id="PS51077"/>
    </source>
</evidence>
<evidence type="ECO:0000256" key="2">
    <source>
        <dbReference type="ARBA" id="ARBA00023125"/>
    </source>
</evidence>
<keyword evidence="7" id="KW-1185">Reference proteome</keyword>
<keyword evidence="1" id="KW-0805">Transcription regulation</keyword>
<dbReference type="InterPro" id="IPR036390">
    <property type="entry name" value="WH_DNA-bd_sf"/>
</dbReference>
<dbReference type="GO" id="GO:0003677">
    <property type="term" value="F:DNA binding"/>
    <property type="evidence" value="ECO:0007669"/>
    <property type="project" value="UniProtKB-KW"/>
</dbReference>
<organism evidence="6 7">
    <name type="scientific">Providencia stuartii</name>
    <dbReference type="NCBI Taxonomy" id="588"/>
    <lineage>
        <taxon>Bacteria</taxon>
        <taxon>Pseudomonadati</taxon>
        <taxon>Pseudomonadota</taxon>
        <taxon>Gammaproteobacteria</taxon>
        <taxon>Enterobacterales</taxon>
        <taxon>Morganellaceae</taxon>
        <taxon>Providencia</taxon>
    </lineage>
</organism>
<comment type="caution">
    <text evidence="6">The sequence shown here is derived from an EMBL/GenBank/DDBJ whole genome shotgun (WGS) entry which is preliminary data.</text>
</comment>
<dbReference type="EMBL" id="LVIE01000035">
    <property type="protein sequence ID" value="OHT25436.1"/>
    <property type="molecule type" value="Genomic_DNA"/>
</dbReference>
<dbReference type="SMART" id="SM00346">
    <property type="entry name" value="HTH_ICLR"/>
    <property type="match status" value="1"/>
</dbReference>
<dbReference type="Gene3D" id="3.30.450.40">
    <property type="match status" value="1"/>
</dbReference>
<dbReference type="PROSITE" id="PS51078">
    <property type="entry name" value="ICLR_ED"/>
    <property type="match status" value="1"/>
</dbReference>
<keyword evidence="2" id="KW-0238">DNA-binding</keyword>
<dbReference type="InterPro" id="IPR050707">
    <property type="entry name" value="HTH_MetabolicPath_Reg"/>
</dbReference>
<dbReference type="AlphaFoldDB" id="A0A1S1HVN4"/>
<dbReference type="GO" id="GO:0045892">
    <property type="term" value="P:negative regulation of DNA-templated transcription"/>
    <property type="evidence" value="ECO:0007669"/>
    <property type="project" value="TreeGrafter"/>
</dbReference>
<feature type="domain" description="HTH iclR-type" evidence="4">
    <location>
        <begin position="10"/>
        <end position="72"/>
    </location>
</feature>
<feature type="domain" description="IclR-ED" evidence="5">
    <location>
        <begin position="73"/>
        <end position="252"/>
    </location>
</feature>
<dbReference type="Gene3D" id="1.10.10.10">
    <property type="entry name" value="Winged helix-like DNA-binding domain superfamily/Winged helix DNA-binding domain"/>
    <property type="match status" value="1"/>
</dbReference>
<dbReference type="PANTHER" id="PTHR30136:SF34">
    <property type="entry name" value="TRANSCRIPTIONAL REGULATOR"/>
    <property type="match status" value="1"/>
</dbReference>